<evidence type="ECO:0000259" key="1">
    <source>
        <dbReference type="Pfam" id="PF15072"/>
    </source>
</evidence>
<gene>
    <name evidence="2" type="ORF">KIW84_070067</name>
</gene>
<dbReference type="Gramene" id="Psat7g003560.1">
    <property type="protein sequence ID" value="Psat7g003560.1.cds"/>
    <property type="gene ID" value="Psat7g003560"/>
</dbReference>
<reference evidence="2 3" key="1">
    <citation type="journal article" date="2022" name="Nat. Genet.">
        <title>Improved pea reference genome and pan-genome highlight genomic features and evolutionary characteristics.</title>
        <authorList>
            <person name="Yang T."/>
            <person name="Liu R."/>
            <person name="Luo Y."/>
            <person name="Hu S."/>
            <person name="Wang D."/>
            <person name="Wang C."/>
            <person name="Pandey M.K."/>
            <person name="Ge S."/>
            <person name="Xu Q."/>
            <person name="Li N."/>
            <person name="Li G."/>
            <person name="Huang Y."/>
            <person name="Saxena R.K."/>
            <person name="Ji Y."/>
            <person name="Li M."/>
            <person name="Yan X."/>
            <person name="He Y."/>
            <person name="Liu Y."/>
            <person name="Wang X."/>
            <person name="Xiang C."/>
            <person name="Varshney R.K."/>
            <person name="Ding H."/>
            <person name="Gao S."/>
            <person name="Zong X."/>
        </authorList>
    </citation>
    <scope>NUCLEOTIDE SEQUENCE [LARGE SCALE GENOMIC DNA]</scope>
    <source>
        <strain evidence="2 3">cv. Zhongwan 6</strain>
    </source>
</reference>
<dbReference type="Pfam" id="PF15072">
    <property type="entry name" value="HROB"/>
    <property type="match status" value="1"/>
</dbReference>
<dbReference type="Gramene" id="Psat07G0006700-T1">
    <property type="protein sequence ID" value="KAI5382494.1"/>
    <property type="gene ID" value="KIW84_070067"/>
</dbReference>
<dbReference type="GO" id="GO:0000725">
    <property type="term" value="P:recombinational repair"/>
    <property type="evidence" value="ECO:0007669"/>
    <property type="project" value="InterPro"/>
</dbReference>
<dbReference type="InterPro" id="IPR028045">
    <property type="entry name" value="HROB"/>
</dbReference>
<accession>A0A9D4ZT52</accession>
<comment type="caution">
    <text evidence="2">The sequence shown here is derived from an EMBL/GenBank/DDBJ whole genome shotgun (WGS) entry which is preliminary data.</text>
</comment>
<keyword evidence="3" id="KW-1185">Reference proteome</keyword>
<feature type="domain" description="Homologous recombination OB-fold protein OB-fold" evidence="1">
    <location>
        <begin position="118"/>
        <end position="203"/>
    </location>
</feature>
<sequence length="386" mass="42537">MELEPWETLDIDDSDLSNFLRPCNNRTSQTLTTDPPLIPGPAGAVQAAMIQRRTLGASNPLPTQEFVRRVVQNGHDTDRDFTSNPWLSAFQFLQSSQVDVASFAILSSIQKHLSREGRVPRVVAVIKSCNPNGFGDMTVTLKDPTGTIDASIHRKVFTQREYRKDITVGSVLLLQNVAVFSPNGFTCYLNITLGNIVKVFSKDSGSPSEQISMKQTATTCIAETREKSWMPLSSALSLSQERTQGILNNVGLDSRFKEVANNGSQRDEILVLSSCHFDNEDDEIQRTVSNRENLSLRQDGTGPVEAACGGQLESEMENQENHPTLGKGDILVGITQVNSSSSNPAHISVGQETDMENHLESQEIMNPKSSIPQWTDEQLDELLAFD</sequence>
<dbReference type="PANTHER" id="PTHR14523">
    <property type="entry name" value="UNCHARACTERIZED PROTEIN C17ORF53 HOMOLOG"/>
    <property type="match status" value="1"/>
</dbReference>
<dbReference type="Gramene" id="PSAT_LOCUS33513_t1">
    <property type="protein sequence ID" value="CAL5215358.1"/>
    <property type="gene ID" value="PSAT_LOCUS33513"/>
</dbReference>
<name>A0A9D4ZT52_PEA</name>
<organism evidence="2 3">
    <name type="scientific">Pisum sativum</name>
    <name type="common">Garden pea</name>
    <name type="synonym">Lathyrus oleraceus</name>
    <dbReference type="NCBI Taxonomy" id="3888"/>
    <lineage>
        <taxon>Eukaryota</taxon>
        <taxon>Viridiplantae</taxon>
        <taxon>Streptophyta</taxon>
        <taxon>Embryophyta</taxon>
        <taxon>Tracheophyta</taxon>
        <taxon>Spermatophyta</taxon>
        <taxon>Magnoliopsida</taxon>
        <taxon>eudicotyledons</taxon>
        <taxon>Gunneridae</taxon>
        <taxon>Pentapetalae</taxon>
        <taxon>rosids</taxon>
        <taxon>fabids</taxon>
        <taxon>Fabales</taxon>
        <taxon>Fabaceae</taxon>
        <taxon>Papilionoideae</taxon>
        <taxon>50 kb inversion clade</taxon>
        <taxon>NPAAA clade</taxon>
        <taxon>Hologalegina</taxon>
        <taxon>IRL clade</taxon>
        <taxon>Fabeae</taxon>
        <taxon>Lathyrus</taxon>
    </lineage>
</organism>
<evidence type="ECO:0000313" key="2">
    <source>
        <dbReference type="EMBL" id="KAI5382494.1"/>
    </source>
</evidence>
<dbReference type="AlphaFoldDB" id="A0A9D4ZT52"/>
<protein>
    <recommendedName>
        <fullName evidence="1">Homologous recombination OB-fold protein OB-fold domain-containing protein</fullName>
    </recommendedName>
</protein>
<dbReference type="OrthoDB" id="1373498at2759"/>
<dbReference type="EMBL" id="JAMSHJ010000007">
    <property type="protein sequence ID" value="KAI5382494.1"/>
    <property type="molecule type" value="Genomic_DNA"/>
</dbReference>
<evidence type="ECO:0000313" key="3">
    <source>
        <dbReference type="Proteomes" id="UP001058974"/>
    </source>
</evidence>
<proteinExistence type="predicted"/>
<dbReference type="PANTHER" id="PTHR14523:SF1">
    <property type="entry name" value="HOMOLOGOUS RECOMBINATION OB-FOLD PROTEIN"/>
    <property type="match status" value="1"/>
</dbReference>
<dbReference type="Proteomes" id="UP001058974">
    <property type="component" value="Chromosome 7"/>
</dbReference>
<dbReference type="InterPro" id="IPR058570">
    <property type="entry name" value="HROB_OB"/>
</dbReference>